<dbReference type="InterPro" id="IPR058245">
    <property type="entry name" value="NreC/VraR/RcsB-like_REC"/>
</dbReference>
<dbReference type="CDD" id="cd17535">
    <property type="entry name" value="REC_NarL-like"/>
    <property type="match status" value="1"/>
</dbReference>
<dbReference type="Pfam" id="PF00196">
    <property type="entry name" value="GerE"/>
    <property type="match status" value="1"/>
</dbReference>
<dbReference type="GO" id="GO:0000160">
    <property type="term" value="P:phosphorelay signal transduction system"/>
    <property type="evidence" value="ECO:0007669"/>
    <property type="project" value="InterPro"/>
</dbReference>
<dbReference type="PROSITE" id="PS50110">
    <property type="entry name" value="RESPONSE_REGULATORY"/>
    <property type="match status" value="1"/>
</dbReference>
<dbReference type="InterPro" id="IPR000792">
    <property type="entry name" value="Tscrpt_reg_LuxR_C"/>
</dbReference>
<feature type="domain" description="HTH luxR-type" evidence="4">
    <location>
        <begin position="172"/>
        <end position="237"/>
    </location>
</feature>
<dbReference type="AlphaFoldDB" id="A0A7X1G7X1"/>
<dbReference type="SMART" id="SM00421">
    <property type="entry name" value="HTH_LUXR"/>
    <property type="match status" value="1"/>
</dbReference>
<dbReference type="PROSITE" id="PS50043">
    <property type="entry name" value="HTH_LUXR_2"/>
    <property type="match status" value="1"/>
</dbReference>
<dbReference type="PRINTS" id="PR00038">
    <property type="entry name" value="HTHLUXR"/>
</dbReference>
<dbReference type="Gene3D" id="3.40.50.2300">
    <property type="match status" value="1"/>
</dbReference>
<dbReference type="EMBL" id="JACMYH010000005">
    <property type="protein sequence ID" value="MBC2680067.1"/>
    <property type="molecule type" value="Genomic_DNA"/>
</dbReference>
<proteinExistence type="predicted"/>
<gene>
    <name evidence="6" type="ORF">H7993_16845</name>
</gene>
<dbReference type="Proteomes" id="UP000546173">
    <property type="component" value="Unassembled WGS sequence"/>
</dbReference>
<evidence type="ECO:0000256" key="3">
    <source>
        <dbReference type="PROSITE-ProRule" id="PRU00169"/>
    </source>
</evidence>
<organism evidence="6 7">
    <name type="scientific">Pseudomonas baltica</name>
    <dbReference type="NCBI Taxonomy" id="2762576"/>
    <lineage>
        <taxon>Bacteria</taxon>
        <taxon>Pseudomonadati</taxon>
        <taxon>Pseudomonadota</taxon>
        <taxon>Gammaproteobacteria</taxon>
        <taxon>Pseudomonadales</taxon>
        <taxon>Pseudomonadaceae</taxon>
        <taxon>Pseudomonas</taxon>
    </lineage>
</organism>
<dbReference type="Pfam" id="PF00072">
    <property type="entry name" value="Response_reg"/>
    <property type="match status" value="1"/>
</dbReference>
<comment type="caution">
    <text evidence="6">The sequence shown here is derived from an EMBL/GenBank/DDBJ whole genome shotgun (WGS) entry which is preliminary data.</text>
</comment>
<sequence>MDHRCARIHRLICPSPEPALTDPLIAPLRIVLADDHPIFRVGLRAVLERDPGLRVVAEASSPEELTRCLGETECGLLITDFMMPSTEQGDGLRLIAYVRRHWPKLPVLVVTMLTNPGLLRSILNLGVAGLLGKASLVNELPTAIASLKRNKPYVAQSVKSILALPSDTPARRITGHVDLSPRELEITRLLAQGLSVNEIAAQLNRSKQTISAQKVSAMRKLGIGNDAALYIYLQAHGLK</sequence>
<dbReference type="InterPro" id="IPR016032">
    <property type="entry name" value="Sig_transdc_resp-reg_C-effctor"/>
</dbReference>
<protein>
    <submittedName>
        <fullName evidence="6">Response regulator</fullName>
    </submittedName>
</protein>
<dbReference type="InterPro" id="IPR036388">
    <property type="entry name" value="WH-like_DNA-bd_sf"/>
</dbReference>
<evidence type="ECO:0000259" key="4">
    <source>
        <dbReference type="PROSITE" id="PS50043"/>
    </source>
</evidence>
<accession>A0A7X1G7X1</accession>
<evidence type="ECO:0000313" key="7">
    <source>
        <dbReference type="Proteomes" id="UP000546173"/>
    </source>
</evidence>
<dbReference type="PANTHER" id="PTHR43214">
    <property type="entry name" value="TWO-COMPONENT RESPONSE REGULATOR"/>
    <property type="match status" value="1"/>
</dbReference>
<evidence type="ECO:0000256" key="2">
    <source>
        <dbReference type="ARBA" id="ARBA00023125"/>
    </source>
</evidence>
<dbReference type="PANTHER" id="PTHR43214:SF17">
    <property type="entry name" value="TRANSCRIPTIONAL REGULATORY PROTEIN RCSB"/>
    <property type="match status" value="1"/>
</dbReference>
<keyword evidence="2" id="KW-0238">DNA-binding</keyword>
<dbReference type="SMART" id="SM00448">
    <property type="entry name" value="REC"/>
    <property type="match status" value="1"/>
</dbReference>
<dbReference type="CDD" id="cd06170">
    <property type="entry name" value="LuxR_C_like"/>
    <property type="match status" value="1"/>
</dbReference>
<dbReference type="Gene3D" id="1.10.10.10">
    <property type="entry name" value="Winged helix-like DNA-binding domain superfamily/Winged helix DNA-binding domain"/>
    <property type="match status" value="1"/>
</dbReference>
<name>A0A7X1G7X1_9PSED</name>
<keyword evidence="1 3" id="KW-0597">Phosphoprotein</keyword>
<evidence type="ECO:0000256" key="1">
    <source>
        <dbReference type="ARBA" id="ARBA00022553"/>
    </source>
</evidence>
<reference evidence="6 7" key="1">
    <citation type="submission" date="2020-08" db="EMBL/GenBank/DDBJ databases">
        <title>Pseudomonas sp. nov.</title>
        <authorList>
            <person name="Gieschler S."/>
            <person name="Fiedler G."/>
            <person name="Brinks E."/>
            <person name="Boehnlein C."/>
            <person name="Franz C.M.A.P."/>
            <person name="Kabisch J."/>
        </authorList>
    </citation>
    <scope>NUCLEOTIDE SEQUENCE [LARGE SCALE GENOMIC DNA]</scope>
    <source>
        <strain evidence="6 7">MBT-2</strain>
    </source>
</reference>
<dbReference type="InterPro" id="IPR039420">
    <property type="entry name" value="WalR-like"/>
</dbReference>
<dbReference type="InterPro" id="IPR011006">
    <property type="entry name" value="CheY-like_superfamily"/>
</dbReference>
<dbReference type="SUPFAM" id="SSF46894">
    <property type="entry name" value="C-terminal effector domain of the bipartite response regulators"/>
    <property type="match status" value="1"/>
</dbReference>
<feature type="modified residue" description="4-aspartylphosphate" evidence="3">
    <location>
        <position position="80"/>
    </location>
</feature>
<evidence type="ECO:0000313" key="6">
    <source>
        <dbReference type="EMBL" id="MBC2680067.1"/>
    </source>
</evidence>
<feature type="domain" description="Response regulatory" evidence="5">
    <location>
        <begin position="29"/>
        <end position="148"/>
    </location>
</feature>
<dbReference type="SUPFAM" id="SSF52172">
    <property type="entry name" value="CheY-like"/>
    <property type="match status" value="1"/>
</dbReference>
<dbReference type="InterPro" id="IPR001789">
    <property type="entry name" value="Sig_transdc_resp-reg_receiver"/>
</dbReference>
<dbReference type="GO" id="GO:0006355">
    <property type="term" value="P:regulation of DNA-templated transcription"/>
    <property type="evidence" value="ECO:0007669"/>
    <property type="project" value="InterPro"/>
</dbReference>
<evidence type="ECO:0000259" key="5">
    <source>
        <dbReference type="PROSITE" id="PS50110"/>
    </source>
</evidence>
<dbReference type="PROSITE" id="PS00622">
    <property type="entry name" value="HTH_LUXR_1"/>
    <property type="match status" value="1"/>
</dbReference>
<dbReference type="GO" id="GO:0003677">
    <property type="term" value="F:DNA binding"/>
    <property type="evidence" value="ECO:0007669"/>
    <property type="project" value="UniProtKB-KW"/>
</dbReference>
<keyword evidence="7" id="KW-1185">Reference proteome</keyword>